<proteinExistence type="predicted"/>
<feature type="non-terminal residue" evidence="2">
    <location>
        <position position="120"/>
    </location>
</feature>
<keyword evidence="1" id="KW-0732">Signal</keyword>
<feature type="chain" id="PRO_5002110771" evidence="1">
    <location>
        <begin position="22"/>
        <end position="120"/>
    </location>
</feature>
<gene>
    <name evidence="2" type="primary">ORF19592</name>
</gene>
<dbReference type="AlphaFoldDB" id="A0A0B6YAV6"/>
<name>A0A0B6YAV6_9EUPU</name>
<accession>A0A0B6YAV6</accession>
<feature type="signal peptide" evidence="1">
    <location>
        <begin position="1"/>
        <end position="21"/>
    </location>
</feature>
<evidence type="ECO:0000313" key="2">
    <source>
        <dbReference type="EMBL" id="CEK53248.1"/>
    </source>
</evidence>
<sequence length="120" mass="13469">LVKTLAITWCLLALTGPHIFAVENGDSEKVEQEGPFYNSNKFAAYGNSNVHVHEKIIGNLFERNKSPPHFHLTNKRLLFKTEVGQKVPSSLIEYRSINISDQTRSRSLQTQNSDSIDNAG</sequence>
<dbReference type="EMBL" id="HACG01006383">
    <property type="protein sequence ID" value="CEK53248.1"/>
    <property type="molecule type" value="Transcribed_RNA"/>
</dbReference>
<organism evidence="2">
    <name type="scientific">Arion vulgaris</name>
    <dbReference type="NCBI Taxonomy" id="1028688"/>
    <lineage>
        <taxon>Eukaryota</taxon>
        <taxon>Metazoa</taxon>
        <taxon>Spiralia</taxon>
        <taxon>Lophotrochozoa</taxon>
        <taxon>Mollusca</taxon>
        <taxon>Gastropoda</taxon>
        <taxon>Heterobranchia</taxon>
        <taxon>Euthyneura</taxon>
        <taxon>Panpulmonata</taxon>
        <taxon>Eupulmonata</taxon>
        <taxon>Stylommatophora</taxon>
        <taxon>Helicina</taxon>
        <taxon>Arionoidea</taxon>
        <taxon>Arionidae</taxon>
        <taxon>Arion</taxon>
    </lineage>
</organism>
<protein>
    <submittedName>
        <fullName evidence="2">Uncharacterized protein</fullName>
    </submittedName>
</protein>
<feature type="non-terminal residue" evidence="2">
    <location>
        <position position="1"/>
    </location>
</feature>
<reference evidence="2" key="1">
    <citation type="submission" date="2014-12" db="EMBL/GenBank/DDBJ databases">
        <title>Insight into the proteome of Arion vulgaris.</title>
        <authorList>
            <person name="Aradska J."/>
            <person name="Bulat T."/>
            <person name="Smidak R."/>
            <person name="Sarate P."/>
            <person name="Gangsoo J."/>
            <person name="Sialana F."/>
            <person name="Bilban M."/>
            <person name="Lubec G."/>
        </authorList>
    </citation>
    <scope>NUCLEOTIDE SEQUENCE</scope>
    <source>
        <tissue evidence="2">Skin</tissue>
    </source>
</reference>
<evidence type="ECO:0000256" key="1">
    <source>
        <dbReference type="SAM" id="SignalP"/>
    </source>
</evidence>